<sequence length="46" mass="5098">MVTLSSLHLVRNRLPALQQYAAFDGAKGDCWVRLLNSALGSRKIAR</sequence>
<gene>
    <name evidence="1" type="ORF">DSM3645_06911</name>
</gene>
<dbReference type="HOGENOM" id="CLU_3180799_0_0_0"/>
<protein>
    <submittedName>
        <fullName evidence="1">Uncharacterized protein</fullName>
    </submittedName>
</protein>
<dbReference type="Proteomes" id="UP000004358">
    <property type="component" value="Unassembled WGS sequence"/>
</dbReference>
<reference evidence="1 2" key="1">
    <citation type="submission" date="2006-02" db="EMBL/GenBank/DDBJ databases">
        <authorList>
            <person name="Amann R."/>
            <person name="Ferriera S."/>
            <person name="Johnson J."/>
            <person name="Kravitz S."/>
            <person name="Halpern A."/>
            <person name="Remington K."/>
            <person name="Beeson K."/>
            <person name="Tran B."/>
            <person name="Rogers Y.-H."/>
            <person name="Friedman R."/>
            <person name="Venter J.C."/>
        </authorList>
    </citation>
    <scope>NUCLEOTIDE SEQUENCE [LARGE SCALE GENOMIC DNA]</scope>
    <source>
        <strain evidence="1 2">DSM 3645</strain>
    </source>
</reference>
<dbReference type="STRING" id="314230.DSM3645_06911"/>
<evidence type="ECO:0000313" key="1">
    <source>
        <dbReference type="EMBL" id="EAQ78401.1"/>
    </source>
</evidence>
<evidence type="ECO:0000313" key="2">
    <source>
        <dbReference type="Proteomes" id="UP000004358"/>
    </source>
</evidence>
<proteinExistence type="predicted"/>
<dbReference type="AlphaFoldDB" id="A3ZYC2"/>
<comment type="caution">
    <text evidence="1">The sequence shown here is derived from an EMBL/GenBank/DDBJ whole genome shotgun (WGS) entry which is preliminary data.</text>
</comment>
<name>A3ZYC2_9BACT</name>
<dbReference type="EMBL" id="AANZ01000021">
    <property type="protein sequence ID" value="EAQ78401.1"/>
    <property type="molecule type" value="Genomic_DNA"/>
</dbReference>
<accession>A3ZYC2</accession>
<organism evidence="1 2">
    <name type="scientific">Blastopirellula marina DSM 3645</name>
    <dbReference type="NCBI Taxonomy" id="314230"/>
    <lineage>
        <taxon>Bacteria</taxon>
        <taxon>Pseudomonadati</taxon>
        <taxon>Planctomycetota</taxon>
        <taxon>Planctomycetia</taxon>
        <taxon>Pirellulales</taxon>
        <taxon>Pirellulaceae</taxon>
        <taxon>Blastopirellula</taxon>
    </lineage>
</organism>